<reference evidence="12" key="1">
    <citation type="journal article" date="2007" name="Science">
        <title>The Fusarium graminearum genome reveals a link between localized polymorphism and pathogen specialization.</title>
        <authorList>
            <person name="Cuomo C.A."/>
            <person name="Gueldener U."/>
            <person name="Xu J.-R."/>
            <person name="Trail F."/>
            <person name="Turgeon B.G."/>
            <person name="Di Pietro A."/>
            <person name="Walton J.D."/>
            <person name="Ma L.-J."/>
            <person name="Baker S.E."/>
            <person name="Rep M."/>
            <person name="Adam G."/>
            <person name="Antoniw J."/>
            <person name="Baldwin T."/>
            <person name="Calvo S.E."/>
            <person name="Chang Y.-L."/>
            <person name="DeCaprio D."/>
            <person name="Gale L.R."/>
            <person name="Gnerre S."/>
            <person name="Goswami R.S."/>
            <person name="Hammond-Kosack K."/>
            <person name="Harris L.J."/>
            <person name="Hilburn K."/>
            <person name="Kennell J.C."/>
            <person name="Kroken S."/>
            <person name="Magnuson J.K."/>
            <person name="Mannhaupt G."/>
            <person name="Mauceli E.W."/>
            <person name="Mewes H.-W."/>
            <person name="Mitterbauer R."/>
            <person name="Muehlbauer G."/>
            <person name="Muensterkoetter M."/>
            <person name="Nelson D."/>
            <person name="O'Donnell K."/>
            <person name="Ouellet T."/>
            <person name="Qi W."/>
            <person name="Quesneville H."/>
            <person name="Roncero M.I.G."/>
            <person name="Seong K.-Y."/>
            <person name="Tetko I.V."/>
            <person name="Urban M."/>
            <person name="Waalwijk C."/>
            <person name="Ward T.J."/>
            <person name="Yao J."/>
            <person name="Birren B.W."/>
            <person name="Kistler H.C."/>
        </authorList>
    </citation>
    <scope>NUCLEOTIDE SEQUENCE [LARGE SCALE GENOMIC DNA]</scope>
    <source>
        <strain evidence="12">PH-1 / ATCC MYA-4620 / FGSC 9075 / NRRL 31084</strain>
    </source>
</reference>
<dbReference type="InterPro" id="IPR008576">
    <property type="entry name" value="MeTrfase_NTM1"/>
</dbReference>
<dbReference type="GO" id="GO:0005829">
    <property type="term" value="C:cytosol"/>
    <property type="evidence" value="ECO:0007669"/>
    <property type="project" value="EnsemblFungi"/>
</dbReference>
<dbReference type="GO" id="GO:0032259">
    <property type="term" value="P:methylation"/>
    <property type="evidence" value="ECO:0007669"/>
    <property type="project" value="UniProtKB-KW"/>
</dbReference>
<evidence type="ECO:0000256" key="1">
    <source>
        <dbReference type="ARBA" id="ARBA00009059"/>
    </source>
</evidence>
<reference evidence="12" key="2">
    <citation type="journal article" date="2010" name="Nature">
        <title>Comparative genomics reveals mobile pathogenicity chromosomes in Fusarium.</title>
        <authorList>
            <person name="Ma L.J."/>
            <person name="van der Does H.C."/>
            <person name="Borkovich K.A."/>
            <person name="Coleman J.J."/>
            <person name="Daboussi M.J."/>
            <person name="Di Pietro A."/>
            <person name="Dufresne M."/>
            <person name="Freitag M."/>
            <person name="Grabherr M."/>
            <person name="Henrissat B."/>
            <person name="Houterman P.M."/>
            <person name="Kang S."/>
            <person name="Shim W.B."/>
            <person name="Woloshuk C."/>
            <person name="Xie X."/>
            <person name="Xu J.R."/>
            <person name="Antoniw J."/>
            <person name="Baker S.E."/>
            <person name="Bluhm B.H."/>
            <person name="Breakspear A."/>
            <person name="Brown D.W."/>
            <person name="Butchko R.A."/>
            <person name="Chapman S."/>
            <person name="Coulson R."/>
            <person name="Coutinho P.M."/>
            <person name="Danchin E.G."/>
            <person name="Diener A."/>
            <person name="Gale L.R."/>
            <person name="Gardiner D.M."/>
            <person name="Goff S."/>
            <person name="Hammond-Kosack K.E."/>
            <person name="Hilburn K."/>
            <person name="Hua-Van A."/>
            <person name="Jonkers W."/>
            <person name="Kazan K."/>
            <person name="Kodira C.D."/>
            <person name="Koehrsen M."/>
            <person name="Kumar L."/>
            <person name="Lee Y.H."/>
            <person name="Li L."/>
            <person name="Manners J.M."/>
            <person name="Miranda-Saavedra D."/>
            <person name="Mukherjee M."/>
            <person name="Park G."/>
            <person name="Park J."/>
            <person name="Park S.Y."/>
            <person name="Proctor R.H."/>
            <person name="Regev A."/>
            <person name="Ruiz-Roldan M.C."/>
            <person name="Sain D."/>
            <person name="Sakthikumar S."/>
            <person name="Sykes S."/>
            <person name="Schwartz D.C."/>
            <person name="Turgeon B.G."/>
            <person name="Wapinski I."/>
            <person name="Yoder O."/>
            <person name="Young S."/>
            <person name="Zeng Q."/>
            <person name="Zhou S."/>
            <person name="Galagan J."/>
            <person name="Cuomo C.A."/>
            <person name="Kistler H.C."/>
            <person name="Rep M."/>
        </authorList>
    </citation>
    <scope>GENOME REANNOTATION</scope>
    <source>
        <strain evidence="12">PH-1 / ATCC MYA-4620 / FGSC 9075 / NRRL 31084</strain>
    </source>
</reference>
<dbReference type="PANTHER" id="PTHR12753:SF0">
    <property type="entry name" value="ALPHA N-TERMINAL PROTEIN METHYLTRANSFERASE 1"/>
    <property type="match status" value="1"/>
</dbReference>
<dbReference type="PANTHER" id="PTHR12753">
    <property type="entry name" value="AD-003 - RELATED"/>
    <property type="match status" value="1"/>
</dbReference>
<dbReference type="SUPFAM" id="SSF53335">
    <property type="entry name" value="S-adenosyl-L-methionine-dependent methyltransferases"/>
    <property type="match status" value="1"/>
</dbReference>
<keyword evidence="2" id="KW-0489">Methyltransferase</keyword>
<dbReference type="PIRSF" id="PIRSF016958">
    <property type="entry name" value="DUF858_MeTrfase_lik"/>
    <property type="match status" value="1"/>
</dbReference>
<dbReference type="GO" id="GO:0002181">
    <property type="term" value="P:cytoplasmic translation"/>
    <property type="evidence" value="ECO:0007669"/>
    <property type="project" value="EnsemblFungi"/>
</dbReference>
<comment type="catalytic activity">
    <reaction evidence="8">
        <text>N-terminal L-seryl-L-prolyl-L-lysyl-[protein] + 3 S-adenosyl-L-methionine = N-terminal N,N,N-trimethyl-L-seryl-L-prolyl-L-lysyl-[protein] + 3 S-adenosyl-L-homocysteine + 3 H(+)</text>
        <dbReference type="Rhea" id="RHEA:54724"/>
        <dbReference type="Rhea" id="RHEA-COMP:13789"/>
        <dbReference type="Rhea" id="RHEA-COMP:13973"/>
        <dbReference type="ChEBI" id="CHEBI:15378"/>
        <dbReference type="ChEBI" id="CHEBI:57856"/>
        <dbReference type="ChEBI" id="CHEBI:59789"/>
        <dbReference type="ChEBI" id="CHEBI:138061"/>
        <dbReference type="ChEBI" id="CHEBI:138317"/>
        <dbReference type="EC" id="2.1.1.244"/>
    </reaction>
</comment>
<name>I1RFE7_GIBZE</name>
<reference evidence="12" key="3">
    <citation type="submission" date="2017-01" db="UniProtKB">
        <authorList>
            <consortium name="EnsemblFungi"/>
        </authorList>
    </citation>
    <scope>IDENTIFICATION</scope>
    <source>
        <strain evidence="12">PH-1 / ATCC MYA-4620 / FGSC 9075 / NRRL 31084</strain>
    </source>
</reference>
<dbReference type="KEGG" id="fgr:FGSG_02421"/>
<dbReference type="OrthoDB" id="1298661at2759"/>
<dbReference type="HOGENOM" id="CLU_055356_2_0_1"/>
<keyword evidence="4 11" id="KW-0949">S-adenosyl-L-methionine</keyword>
<dbReference type="AlphaFoldDB" id="I1RFE7"/>
<feature type="binding site" evidence="11">
    <location>
        <position position="81"/>
    </location>
    <ligand>
        <name>S-adenosyl-L-methionine</name>
        <dbReference type="ChEBI" id="CHEBI:59789"/>
    </ligand>
</feature>
<dbReference type="Gene3D" id="3.40.50.150">
    <property type="entry name" value="Vaccinia Virus protein VP39"/>
    <property type="match status" value="1"/>
</dbReference>
<proteinExistence type="inferred from homology"/>
<sequence>MSNSQTPQPDSLIEAEKCKQYWETVDSSDNGMLGGVLSIMPSVSRIDLQGSRTFLARLNIGVKTGRQRIPRVLEGGAGIGRITEGLLLKLADQVDVVEPVVKFTDVLKGKPGVGEIHNVGLEQWRPSEGASYDLIWIQWCIGHLNDAEVVEFLERCKSVLDKEHGIIVFKENLSTWGQDKFDELDGSVTREDEKFQQLFKRAGLKIIKSDMQRGFPVVKNRQLLPLKMYALRPDISLMFEKGFLLSL</sequence>
<comment type="catalytic activity">
    <reaction evidence="9">
        <text>N-terminal L-prolyl-L-prolyl-L-lysyl-[protein] + 2 S-adenosyl-L-methionine = N-terminal N,N-dimethyl-L-prolyl-L-prolyl-L-lysyl-[protein] + 2 S-adenosyl-L-homocysteine + 2 H(+)</text>
        <dbReference type="Rhea" id="RHEA:54736"/>
        <dbReference type="Rhea" id="RHEA-COMP:13787"/>
        <dbReference type="Rhea" id="RHEA-COMP:13974"/>
        <dbReference type="ChEBI" id="CHEBI:15378"/>
        <dbReference type="ChEBI" id="CHEBI:57856"/>
        <dbReference type="ChEBI" id="CHEBI:59789"/>
        <dbReference type="ChEBI" id="CHEBI:138059"/>
        <dbReference type="ChEBI" id="CHEBI:138318"/>
        <dbReference type="EC" id="2.1.1.244"/>
    </reaction>
</comment>
<comment type="similarity">
    <text evidence="1">Belongs to the methyltransferase superfamily. NTM1 family.</text>
</comment>
<dbReference type="CDD" id="cd02440">
    <property type="entry name" value="AdoMet_MTases"/>
    <property type="match status" value="1"/>
</dbReference>
<evidence type="ECO:0000256" key="2">
    <source>
        <dbReference type="ARBA" id="ARBA00022603"/>
    </source>
</evidence>
<evidence type="ECO:0000256" key="11">
    <source>
        <dbReference type="PIRSR" id="PIRSR016958-1"/>
    </source>
</evidence>
<accession>A0A098D8D3</accession>
<dbReference type="Pfam" id="PF05891">
    <property type="entry name" value="Methyltransf_PK"/>
    <property type="match status" value="1"/>
</dbReference>
<gene>
    <name evidence="12" type="primary">FG02421.1</name>
</gene>
<dbReference type="EMBL" id="HG970332">
    <property type="status" value="NOT_ANNOTATED_CDS"/>
    <property type="molecule type" value="Genomic_DNA"/>
</dbReference>
<dbReference type="EnsemblFungi" id="CEF74712">
    <property type="protein sequence ID" value="CEF74712"/>
    <property type="gene ID" value="FGRRES_02421"/>
</dbReference>
<comment type="catalytic activity">
    <reaction evidence="10">
        <text>N-terminal L-alanyl-L-prolyl-L-lysyl-[protein] + 3 S-adenosyl-L-methionine = N-terminal N,N,N-trimethyl-L-alanyl-L-prolyl-L-lysyl-[protein] + 3 S-adenosyl-L-homocysteine + 3 H(+)</text>
        <dbReference type="Rhea" id="RHEA:54712"/>
        <dbReference type="Rhea" id="RHEA-COMP:13785"/>
        <dbReference type="Rhea" id="RHEA-COMP:13971"/>
        <dbReference type="ChEBI" id="CHEBI:15378"/>
        <dbReference type="ChEBI" id="CHEBI:57856"/>
        <dbReference type="ChEBI" id="CHEBI:59789"/>
        <dbReference type="ChEBI" id="CHEBI:138057"/>
        <dbReference type="ChEBI" id="CHEBI:138315"/>
        <dbReference type="EC" id="2.1.1.244"/>
    </reaction>
</comment>
<evidence type="ECO:0000256" key="5">
    <source>
        <dbReference type="ARBA" id="ARBA00039112"/>
    </source>
</evidence>
<evidence type="ECO:0000313" key="12">
    <source>
        <dbReference type="EnsemblFungi" id="CEF74712"/>
    </source>
</evidence>
<accession>I1RFE7</accession>
<dbReference type="EC" id="2.1.1.244" evidence="5"/>
<dbReference type="GO" id="GO:0071885">
    <property type="term" value="F:N-terminal protein N-methyltransferase activity"/>
    <property type="evidence" value="ECO:0007669"/>
    <property type="project" value="UniProtKB-EC"/>
</dbReference>
<evidence type="ECO:0000256" key="3">
    <source>
        <dbReference type="ARBA" id="ARBA00022679"/>
    </source>
</evidence>
<feature type="binding site" evidence="11">
    <location>
        <position position="138"/>
    </location>
    <ligand>
        <name>S-adenosyl-L-methionine</name>
        <dbReference type="ChEBI" id="CHEBI:59789"/>
    </ligand>
</feature>
<protein>
    <recommendedName>
        <fullName evidence="6">Alpha N-terminal protein methyltransferase 1</fullName>
        <ecNumber evidence="5">2.1.1.244</ecNumber>
    </recommendedName>
    <alternativeName>
        <fullName evidence="7">X-Pro-Lys N-terminal protein methyltransferase 1</fullName>
    </alternativeName>
</protein>
<keyword evidence="3" id="KW-0808">Transferase</keyword>
<evidence type="ECO:0000256" key="10">
    <source>
        <dbReference type="ARBA" id="ARBA00048167"/>
    </source>
</evidence>
<evidence type="ECO:0000256" key="9">
    <source>
        <dbReference type="ARBA" id="ARBA00047885"/>
    </source>
</evidence>
<dbReference type="RefSeq" id="XP_011318341.1">
    <property type="nucleotide sequence ID" value="XM_011320039.1"/>
</dbReference>
<organism evidence="12">
    <name type="scientific">Gibberella zeae (strain ATCC MYA-4620 / CBS 123657 / FGSC 9075 / NRRL 31084 / PH-1)</name>
    <name type="common">Wheat head blight fungus</name>
    <name type="synonym">Fusarium graminearum</name>
    <dbReference type="NCBI Taxonomy" id="229533"/>
    <lineage>
        <taxon>Eukaryota</taxon>
        <taxon>Fungi</taxon>
        <taxon>Dikarya</taxon>
        <taxon>Ascomycota</taxon>
        <taxon>Pezizomycotina</taxon>
        <taxon>Sordariomycetes</taxon>
        <taxon>Hypocreomycetidae</taxon>
        <taxon>Hypocreales</taxon>
        <taxon>Nectriaceae</taxon>
        <taxon>Fusarium</taxon>
    </lineage>
</organism>
<dbReference type="InterPro" id="IPR029063">
    <property type="entry name" value="SAM-dependent_MTases_sf"/>
</dbReference>
<feature type="binding site" evidence="11">
    <location>
        <position position="76"/>
    </location>
    <ligand>
        <name>S-adenosyl-L-methionine</name>
        <dbReference type="ChEBI" id="CHEBI:59789"/>
    </ligand>
</feature>
<evidence type="ECO:0000256" key="7">
    <source>
        <dbReference type="ARBA" id="ARBA00043129"/>
    </source>
</evidence>
<evidence type="ECO:0000256" key="8">
    <source>
        <dbReference type="ARBA" id="ARBA00047306"/>
    </source>
</evidence>
<evidence type="ECO:0000256" key="6">
    <source>
        <dbReference type="ARBA" id="ARBA00039449"/>
    </source>
</evidence>
<evidence type="ECO:0000256" key="4">
    <source>
        <dbReference type="ARBA" id="ARBA00022691"/>
    </source>
</evidence>